<evidence type="ECO:0000313" key="3">
    <source>
        <dbReference type="EMBL" id="QNX07088.1"/>
    </source>
</evidence>
<feature type="region of interest" description="Disordered" evidence="1">
    <location>
        <begin position="224"/>
        <end position="299"/>
    </location>
</feature>
<reference evidence="4" key="1">
    <citation type="submission" date="2020-09" db="EMBL/GenBank/DDBJ databases">
        <title>Clinical and molecular characterization of Acinetobacter seifertii in Taiwan.</title>
        <authorList>
            <person name="Li L.-H."/>
            <person name="Yang Y.-S."/>
            <person name="Sun J.-R."/>
            <person name="Huang T.-W."/>
            <person name="Huang W.-C."/>
            <person name="Wang Y.-C."/>
            <person name="Kuo T.-H."/>
            <person name="Kuo S.-C."/>
            <person name="Chen T.-L."/>
        </authorList>
    </citation>
    <scope>NUCLEOTIDE SEQUENCE [LARGE SCALE GENOMIC DNA]</scope>
    <source>
        <strain evidence="4">AS73</strain>
    </source>
</reference>
<proteinExistence type="predicted"/>
<evidence type="ECO:0000313" key="4">
    <source>
        <dbReference type="Proteomes" id="UP000516862"/>
    </source>
</evidence>
<feature type="transmembrane region" description="Helical" evidence="2">
    <location>
        <begin position="392"/>
        <end position="409"/>
    </location>
</feature>
<feature type="compositionally biased region" description="Low complexity" evidence="1">
    <location>
        <begin position="263"/>
        <end position="272"/>
    </location>
</feature>
<dbReference type="RefSeq" id="WP_151686072.1">
    <property type="nucleotide sequence ID" value="NZ_BKEE01000088.1"/>
</dbReference>
<keyword evidence="2" id="KW-1133">Transmembrane helix</keyword>
<sequence>MGRLTKLDLSYRYVCLFSLLIASLNFSQISFAEDLSKDKWRIESAVNKTYENGRKTVELRATKGVTINGSYKQVTARAVVVADRSAVGRTFMKRLFSRNAVAIATVVGIEFTLRKLGYEFDHSNGTVYVPSSDSNIGWSGLDGNWYNDPNKWGQVWVNSYNNNGASPQAVFNRTEVSENGTVYLYVDRTYGTETYTTNIASSAPVPNPNPNPSTPKILTPEAIGDIILGNPPDPSLYPTDSPLPSYPHEVSPELPNLYKPVDDSSYPSYSDSTVITGQDALDKSDPVSSDTTINTEVNPDGGSKSFLPNFCDWATPVCSFINWFKDDSQVPEPETYNIQEYDKSKLPTAPQFSFNSQCPAPKTFNLNLGLASTQISLPYDYFCSFASDVRPFVILAAWLHACFIFAGFVRS</sequence>
<reference evidence="3 4" key="2">
    <citation type="submission" date="2020-09" db="EMBL/GenBank/DDBJ databases">
        <authorList>
            <person name="Chen F.-J."/>
            <person name="Lee Y.-T."/>
        </authorList>
    </citation>
    <scope>NUCLEOTIDE SEQUENCE [LARGE SCALE GENOMIC DNA]</scope>
    <source>
        <strain evidence="3 4">AS73</strain>
    </source>
</reference>
<organism evidence="3 4">
    <name type="scientific">Acinetobacter seifertii</name>
    <dbReference type="NCBI Taxonomy" id="1530123"/>
    <lineage>
        <taxon>Bacteria</taxon>
        <taxon>Pseudomonadati</taxon>
        <taxon>Pseudomonadota</taxon>
        <taxon>Gammaproteobacteria</taxon>
        <taxon>Moraxellales</taxon>
        <taxon>Moraxellaceae</taxon>
        <taxon>Acinetobacter</taxon>
        <taxon>Acinetobacter calcoaceticus/baumannii complex</taxon>
    </lineage>
</organism>
<keyword evidence="2" id="KW-0472">Membrane</keyword>
<feature type="compositionally biased region" description="Polar residues" evidence="1">
    <location>
        <begin position="286"/>
        <end position="297"/>
    </location>
</feature>
<dbReference type="Proteomes" id="UP000516862">
    <property type="component" value="Chromosome"/>
</dbReference>
<protein>
    <submittedName>
        <fullName evidence="3">Uncharacterized protein</fullName>
    </submittedName>
</protein>
<accession>A0A7H2PW55</accession>
<dbReference type="AlphaFoldDB" id="A0A7H2PW55"/>
<evidence type="ECO:0000256" key="1">
    <source>
        <dbReference type="SAM" id="MobiDB-lite"/>
    </source>
</evidence>
<gene>
    <name evidence="3" type="ORF">IC796_09675</name>
</gene>
<keyword evidence="2" id="KW-0812">Transmembrane</keyword>
<dbReference type="NCBIfam" id="NF041109">
    <property type="entry name" value="VF_TspB_C_term"/>
    <property type="match status" value="1"/>
</dbReference>
<evidence type="ECO:0000256" key="2">
    <source>
        <dbReference type="SAM" id="Phobius"/>
    </source>
</evidence>
<name>A0A7H2PW55_9GAMM</name>
<dbReference type="EMBL" id="CP061561">
    <property type="protein sequence ID" value="QNX07088.1"/>
    <property type="molecule type" value="Genomic_DNA"/>
</dbReference>